<keyword evidence="2" id="KW-0812">Transmembrane</keyword>
<name>A0ABW2K8V5_9ACTN</name>
<gene>
    <name evidence="4" type="ORF">ACFQRF_01490</name>
</gene>
<evidence type="ECO:0000313" key="4">
    <source>
        <dbReference type="EMBL" id="MFC7326401.1"/>
    </source>
</evidence>
<keyword evidence="4" id="KW-0503">Monooxygenase</keyword>
<proteinExistence type="predicted"/>
<feature type="transmembrane region" description="Helical" evidence="2">
    <location>
        <begin position="133"/>
        <end position="158"/>
    </location>
</feature>
<keyword evidence="4" id="KW-0560">Oxidoreductase</keyword>
<feature type="region of interest" description="Disordered" evidence="1">
    <location>
        <begin position="219"/>
        <end position="291"/>
    </location>
</feature>
<feature type="transmembrane region" description="Helical" evidence="2">
    <location>
        <begin position="195"/>
        <end position="216"/>
    </location>
</feature>
<accession>A0ABW2K8V5</accession>
<comment type="caution">
    <text evidence="4">The sequence shown here is derived from an EMBL/GenBank/DDBJ whole genome shotgun (WGS) entry which is preliminary data.</text>
</comment>
<dbReference type="EMBL" id="JBHTBH010000001">
    <property type="protein sequence ID" value="MFC7326401.1"/>
    <property type="molecule type" value="Genomic_DNA"/>
</dbReference>
<feature type="transmembrane region" description="Helical" evidence="2">
    <location>
        <begin position="94"/>
        <end position="113"/>
    </location>
</feature>
<dbReference type="RefSeq" id="WP_379868164.1">
    <property type="nucleotide sequence ID" value="NZ_JBHTBH010000001.1"/>
</dbReference>
<dbReference type="EC" id="1.-.-.-" evidence="4"/>
<protein>
    <submittedName>
        <fullName evidence="4">Quinol monooxygenase</fullName>
        <ecNumber evidence="4">1.-.-.-</ecNumber>
    </submittedName>
</protein>
<dbReference type="Gene3D" id="3.30.70.100">
    <property type="match status" value="1"/>
</dbReference>
<evidence type="ECO:0000256" key="2">
    <source>
        <dbReference type="SAM" id="Phobius"/>
    </source>
</evidence>
<evidence type="ECO:0000259" key="3">
    <source>
        <dbReference type="PROSITE" id="PS51725"/>
    </source>
</evidence>
<dbReference type="Pfam" id="PF03992">
    <property type="entry name" value="ABM"/>
    <property type="match status" value="1"/>
</dbReference>
<feature type="compositionally biased region" description="Acidic residues" evidence="1">
    <location>
        <begin position="237"/>
        <end position="250"/>
    </location>
</feature>
<sequence length="408" mass="44522">MVEVGLAFVVALVAWSATAALTARYYRHPRLHMAAWVASGIGVAIALSAAFPGALLDFSGVTFRIFQIGVGLFGPLLVGWGAVEYVMRAPRARFGARLVATTLSIVPLVVLSLDRLRGRYDNGYPPAGDHYDVIPMTLLAIVHIAVVVALVACAVVAARRMGERPRLSRHELVVLGLLAAAALLLILVSRFGLGILGQLVMVGALACLWVAASRAADPPRERRSRRRGGRRAGGPDADQDEDDRAWDDDYDDRHDPEEDDVRRKRRKADSGRSDYDDYEDQDGYDDYGPGGGVSAKPSRLCGIITIYTLAEGHADAFDDCADEVVEEVSRHEPDTLLFACHTVPSAPSQRIVYAMYRDQLAYEEHQQQPHVIAFARRRAPHVVATNVIELSLSGASATENLAMMLMPR</sequence>
<evidence type="ECO:0000313" key="5">
    <source>
        <dbReference type="Proteomes" id="UP001596540"/>
    </source>
</evidence>
<dbReference type="Proteomes" id="UP001596540">
    <property type="component" value="Unassembled WGS sequence"/>
</dbReference>
<feature type="transmembrane region" description="Helical" evidence="2">
    <location>
        <begin position="170"/>
        <end position="189"/>
    </location>
</feature>
<feature type="transmembrane region" description="Helical" evidence="2">
    <location>
        <begin position="6"/>
        <end position="26"/>
    </location>
</feature>
<dbReference type="PROSITE" id="PS51725">
    <property type="entry name" value="ABM"/>
    <property type="match status" value="1"/>
</dbReference>
<dbReference type="GO" id="GO:0004497">
    <property type="term" value="F:monooxygenase activity"/>
    <property type="evidence" value="ECO:0007669"/>
    <property type="project" value="UniProtKB-KW"/>
</dbReference>
<reference evidence="5" key="1">
    <citation type="journal article" date="2019" name="Int. J. Syst. Evol. Microbiol.">
        <title>The Global Catalogue of Microorganisms (GCM) 10K type strain sequencing project: providing services to taxonomists for standard genome sequencing and annotation.</title>
        <authorList>
            <consortium name="The Broad Institute Genomics Platform"/>
            <consortium name="The Broad Institute Genome Sequencing Center for Infectious Disease"/>
            <person name="Wu L."/>
            <person name="Ma J."/>
        </authorList>
    </citation>
    <scope>NUCLEOTIDE SEQUENCE [LARGE SCALE GENOMIC DNA]</scope>
    <source>
        <strain evidence="5">CGMCC 4.7382</strain>
    </source>
</reference>
<keyword evidence="2" id="KW-0472">Membrane</keyword>
<organism evidence="4 5">
    <name type="scientific">Marinactinospora rubrisoli</name>
    <dbReference type="NCBI Taxonomy" id="2715399"/>
    <lineage>
        <taxon>Bacteria</taxon>
        <taxon>Bacillati</taxon>
        <taxon>Actinomycetota</taxon>
        <taxon>Actinomycetes</taxon>
        <taxon>Streptosporangiales</taxon>
        <taxon>Nocardiopsidaceae</taxon>
        <taxon>Marinactinospora</taxon>
    </lineage>
</organism>
<feature type="compositionally biased region" description="Basic and acidic residues" evidence="1">
    <location>
        <begin position="251"/>
        <end position="275"/>
    </location>
</feature>
<feature type="domain" description="ABM" evidence="3">
    <location>
        <begin position="301"/>
        <end position="392"/>
    </location>
</feature>
<dbReference type="SUPFAM" id="SSF54909">
    <property type="entry name" value="Dimeric alpha+beta barrel"/>
    <property type="match status" value="1"/>
</dbReference>
<feature type="transmembrane region" description="Helical" evidence="2">
    <location>
        <begin position="33"/>
        <end position="55"/>
    </location>
</feature>
<feature type="transmembrane region" description="Helical" evidence="2">
    <location>
        <begin position="61"/>
        <end position="82"/>
    </location>
</feature>
<keyword evidence="5" id="KW-1185">Reference proteome</keyword>
<feature type="compositionally biased region" description="Acidic residues" evidence="1">
    <location>
        <begin position="276"/>
        <end position="285"/>
    </location>
</feature>
<keyword evidence="2" id="KW-1133">Transmembrane helix</keyword>
<dbReference type="InterPro" id="IPR011008">
    <property type="entry name" value="Dimeric_a/b-barrel"/>
</dbReference>
<evidence type="ECO:0000256" key="1">
    <source>
        <dbReference type="SAM" id="MobiDB-lite"/>
    </source>
</evidence>
<dbReference type="InterPro" id="IPR007138">
    <property type="entry name" value="ABM_dom"/>
</dbReference>